<proteinExistence type="predicted"/>
<name>A0A5B7D1B8_PORTR</name>
<dbReference type="AlphaFoldDB" id="A0A5B7D1B8"/>
<dbReference type="Proteomes" id="UP000324222">
    <property type="component" value="Unassembled WGS sequence"/>
</dbReference>
<sequence>MWAAGAATHAPPAWLRHVILRGLDLSGGVSYTDDIARGLIINPKLRCEASAEPSTIADRIRVNRVTFVRGIKGTSSHRLAATQTTAHIFQCEFILRQSRLAYERVN</sequence>
<protein>
    <submittedName>
        <fullName evidence="1">Uncharacterized protein</fullName>
    </submittedName>
</protein>
<comment type="caution">
    <text evidence="1">The sequence shown here is derived from an EMBL/GenBank/DDBJ whole genome shotgun (WGS) entry which is preliminary data.</text>
</comment>
<organism evidence="1 2">
    <name type="scientific">Portunus trituberculatus</name>
    <name type="common">Swimming crab</name>
    <name type="synonym">Neptunus trituberculatus</name>
    <dbReference type="NCBI Taxonomy" id="210409"/>
    <lineage>
        <taxon>Eukaryota</taxon>
        <taxon>Metazoa</taxon>
        <taxon>Ecdysozoa</taxon>
        <taxon>Arthropoda</taxon>
        <taxon>Crustacea</taxon>
        <taxon>Multicrustacea</taxon>
        <taxon>Malacostraca</taxon>
        <taxon>Eumalacostraca</taxon>
        <taxon>Eucarida</taxon>
        <taxon>Decapoda</taxon>
        <taxon>Pleocyemata</taxon>
        <taxon>Brachyura</taxon>
        <taxon>Eubrachyura</taxon>
        <taxon>Portunoidea</taxon>
        <taxon>Portunidae</taxon>
        <taxon>Portuninae</taxon>
        <taxon>Portunus</taxon>
    </lineage>
</organism>
<dbReference type="EMBL" id="VSRR010000457">
    <property type="protein sequence ID" value="MPC15842.1"/>
    <property type="molecule type" value="Genomic_DNA"/>
</dbReference>
<keyword evidence="2" id="KW-1185">Reference proteome</keyword>
<evidence type="ECO:0000313" key="1">
    <source>
        <dbReference type="EMBL" id="MPC15842.1"/>
    </source>
</evidence>
<evidence type="ECO:0000313" key="2">
    <source>
        <dbReference type="Proteomes" id="UP000324222"/>
    </source>
</evidence>
<accession>A0A5B7D1B8</accession>
<gene>
    <name evidence="1" type="ORF">E2C01_008645</name>
</gene>
<reference evidence="1 2" key="1">
    <citation type="submission" date="2019-05" db="EMBL/GenBank/DDBJ databases">
        <title>Another draft genome of Portunus trituberculatus and its Hox gene families provides insights of decapod evolution.</title>
        <authorList>
            <person name="Jeong J.-H."/>
            <person name="Song I."/>
            <person name="Kim S."/>
            <person name="Choi T."/>
            <person name="Kim D."/>
            <person name="Ryu S."/>
            <person name="Kim W."/>
        </authorList>
    </citation>
    <scope>NUCLEOTIDE SEQUENCE [LARGE SCALE GENOMIC DNA]</scope>
    <source>
        <tissue evidence="1">Muscle</tissue>
    </source>
</reference>